<name>A0A4Y2QUA4_ARAVE</name>
<evidence type="ECO:0000313" key="1">
    <source>
        <dbReference type="EMBL" id="GBN66918.1"/>
    </source>
</evidence>
<gene>
    <name evidence="1" type="ORF">AVEN_178071_1</name>
</gene>
<sequence>MGTDLDCRGIAHDFPFVALSCNWMTSQESLPGRFDSIAFLNFGNISQAINVAPYLRNSTILPCGGSLFRGICVLPLKSLPFGLGAQSGHTDFCFL</sequence>
<dbReference type="AlphaFoldDB" id="A0A4Y2QUA4"/>
<protein>
    <submittedName>
        <fullName evidence="1">Uncharacterized protein</fullName>
    </submittedName>
</protein>
<proteinExistence type="predicted"/>
<organism evidence="1 2">
    <name type="scientific">Araneus ventricosus</name>
    <name type="common">Orbweaver spider</name>
    <name type="synonym">Epeira ventricosa</name>
    <dbReference type="NCBI Taxonomy" id="182803"/>
    <lineage>
        <taxon>Eukaryota</taxon>
        <taxon>Metazoa</taxon>
        <taxon>Ecdysozoa</taxon>
        <taxon>Arthropoda</taxon>
        <taxon>Chelicerata</taxon>
        <taxon>Arachnida</taxon>
        <taxon>Araneae</taxon>
        <taxon>Araneomorphae</taxon>
        <taxon>Entelegynae</taxon>
        <taxon>Araneoidea</taxon>
        <taxon>Araneidae</taxon>
        <taxon>Araneus</taxon>
    </lineage>
</organism>
<dbReference type="Proteomes" id="UP000499080">
    <property type="component" value="Unassembled WGS sequence"/>
</dbReference>
<reference evidence="1 2" key="1">
    <citation type="journal article" date="2019" name="Sci. Rep.">
        <title>Orb-weaving spider Araneus ventricosus genome elucidates the spidroin gene catalogue.</title>
        <authorList>
            <person name="Kono N."/>
            <person name="Nakamura H."/>
            <person name="Ohtoshi R."/>
            <person name="Moran D.A.P."/>
            <person name="Shinohara A."/>
            <person name="Yoshida Y."/>
            <person name="Fujiwara M."/>
            <person name="Mori M."/>
            <person name="Tomita M."/>
            <person name="Arakawa K."/>
        </authorList>
    </citation>
    <scope>NUCLEOTIDE SEQUENCE [LARGE SCALE GENOMIC DNA]</scope>
</reference>
<comment type="caution">
    <text evidence="1">The sequence shown here is derived from an EMBL/GenBank/DDBJ whole genome shotgun (WGS) entry which is preliminary data.</text>
</comment>
<keyword evidence="2" id="KW-1185">Reference proteome</keyword>
<accession>A0A4Y2QUA4</accession>
<dbReference type="EMBL" id="BGPR01014840">
    <property type="protein sequence ID" value="GBN66918.1"/>
    <property type="molecule type" value="Genomic_DNA"/>
</dbReference>
<evidence type="ECO:0000313" key="2">
    <source>
        <dbReference type="Proteomes" id="UP000499080"/>
    </source>
</evidence>